<evidence type="ECO:0000313" key="1">
    <source>
        <dbReference type="EMBL" id="MBE6085507.1"/>
    </source>
</evidence>
<sequence length="176" mass="19903">MPVLAMADMFSLPLANSSVDIVYTNHAMEPNGGHEADLLKELYRVAREYLILLEPAYEFASAEAKARMERNGYIKNLYQTAKSLKYDVLTWELYGESANPLNPTGLMIIRKHPLEESSEKEIKGINYVCPLTHSNMEIMGNVYYSKESMLAYPIINGVPCLLSEYAVVATKMSDYF</sequence>
<dbReference type="EMBL" id="SVCA01000007">
    <property type="protein sequence ID" value="MBE6085507.1"/>
    <property type="molecule type" value="Genomic_DNA"/>
</dbReference>
<proteinExistence type="predicted"/>
<dbReference type="RefSeq" id="WP_303669608.1">
    <property type="nucleotide sequence ID" value="NZ_SVCA01000007.1"/>
</dbReference>
<protein>
    <submittedName>
        <fullName evidence="1">Uncharacterized protein</fullName>
    </submittedName>
</protein>
<name>A0A927WLR2_SELRU</name>
<evidence type="ECO:0000313" key="2">
    <source>
        <dbReference type="Proteomes" id="UP000772151"/>
    </source>
</evidence>
<dbReference type="Gene3D" id="2.20.25.10">
    <property type="match status" value="1"/>
</dbReference>
<gene>
    <name evidence="1" type="ORF">E7203_08680</name>
</gene>
<dbReference type="AlphaFoldDB" id="A0A927WLR2"/>
<reference evidence="1" key="1">
    <citation type="submission" date="2019-04" db="EMBL/GenBank/DDBJ databases">
        <title>Evolution of Biomass-Degrading Anaerobic Consortia Revealed by Metagenomics.</title>
        <authorList>
            <person name="Peng X."/>
        </authorList>
    </citation>
    <scope>NUCLEOTIDE SEQUENCE</scope>
    <source>
        <strain evidence="1">SIG242</strain>
    </source>
</reference>
<dbReference type="SUPFAM" id="SSF158997">
    <property type="entry name" value="Trm112p-like"/>
    <property type="match status" value="1"/>
</dbReference>
<comment type="caution">
    <text evidence="1">The sequence shown here is derived from an EMBL/GenBank/DDBJ whole genome shotgun (WGS) entry which is preliminary data.</text>
</comment>
<dbReference type="Proteomes" id="UP000772151">
    <property type="component" value="Unassembled WGS sequence"/>
</dbReference>
<accession>A0A927WLR2</accession>
<organism evidence="1 2">
    <name type="scientific">Selenomonas ruminantium</name>
    <dbReference type="NCBI Taxonomy" id="971"/>
    <lineage>
        <taxon>Bacteria</taxon>
        <taxon>Bacillati</taxon>
        <taxon>Bacillota</taxon>
        <taxon>Negativicutes</taxon>
        <taxon>Selenomonadales</taxon>
        <taxon>Selenomonadaceae</taxon>
        <taxon>Selenomonas</taxon>
    </lineage>
</organism>